<dbReference type="InterPro" id="IPR039633">
    <property type="entry name" value="PAP"/>
</dbReference>
<accession>A0A977KYV8</accession>
<dbReference type="Proteomes" id="UP001065613">
    <property type="component" value="Chromosome"/>
</dbReference>
<reference evidence="2" key="1">
    <citation type="submission" date="2021-04" db="EMBL/GenBank/DDBJ databases">
        <title>Genome sequence of Woronichinia naegeliana from Washington state freshwater lake bloom.</title>
        <authorList>
            <person name="Dreher T.W."/>
        </authorList>
    </citation>
    <scope>NUCLEOTIDE SEQUENCE</scope>
    <source>
        <strain evidence="2">WA131</strain>
    </source>
</reference>
<evidence type="ECO:0000313" key="2">
    <source>
        <dbReference type="EMBL" id="UXE61160.1"/>
    </source>
</evidence>
<dbReference type="PANTHER" id="PTHR31906">
    <property type="entry name" value="PLASTID-LIPID-ASSOCIATED PROTEIN 4, CHLOROPLASTIC-RELATED"/>
    <property type="match status" value="1"/>
</dbReference>
<proteinExistence type="predicted"/>
<sequence length="198" mass="22603">MQEKTKLLEAIAGRNRGLRATEMDRINILTAVEHLEDLNPNAQPLNNQSLLDGNWRLLYTTSRNLLGLDRFPLIDLGEIYQCIRTTESKLYNIAEFVGLPFLDSLVVVVASFVPVSERRVEVKFERTIVGLQKIIGYKNPNQLIQDLELEKRFLAVDFGLPQRESLGWLEITYLDEDLRIGRGSEGSVFILAKDNYHG</sequence>
<name>A0A977KYV8_9CYAN</name>
<protein>
    <submittedName>
        <fullName evidence="2">PAP/fibrillin family protein</fullName>
    </submittedName>
</protein>
<dbReference type="EMBL" id="CP073041">
    <property type="protein sequence ID" value="UXE61160.1"/>
    <property type="molecule type" value="Genomic_DNA"/>
</dbReference>
<dbReference type="AlphaFoldDB" id="A0A977KYV8"/>
<feature type="domain" description="Plastid lipid-associated protein/fibrillin conserved" evidence="1">
    <location>
        <begin position="2"/>
        <end position="192"/>
    </location>
</feature>
<dbReference type="Pfam" id="PF04755">
    <property type="entry name" value="PAP_fibrillin"/>
    <property type="match status" value="1"/>
</dbReference>
<dbReference type="KEGG" id="wna:KA717_38200"/>
<evidence type="ECO:0000259" key="1">
    <source>
        <dbReference type="Pfam" id="PF04755"/>
    </source>
</evidence>
<dbReference type="InterPro" id="IPR006843">
    <property type="entry name" value="PAP/fibrillin_dom"/>
</dbReference>
<gene>
    <name evidence="2" type="ORF">KA717_38200</name>
</gene>
<organism evidence="2">
    <name type="scientific">Woronichinia naegeliana WA131</name>
    <dbReference type="NCBI Taxonomy" id="2824559"/>
    <lineage>
        <taxon>Bacteria</taxon>
        <taxon>Bacillati</taxon>
        <taxon>Cyanobacteriota</taxon>
        <taxon>Cyanophyceae</taxon>
        <taxon>Synechococcales</taxon>
        <taxon>Coelosphaeriaceae</taxon>
        <taxon>Woronichinia</taxon>
    </lineage>
</organism>